<evidence type="ECO:0000259" key="4">
    <source>
        <dbReference type="Pfam" id="PF04355"/>
    </source>
</evidence>
<dbReference type="Pfam" id="PF04355">
    <property type="entry name" value="BamE"/>
    <property type="match status" value="1"/>
</dbReference>
<organism evidence="5 6">
    <name type="scientific">SAR86 cluster bacterium</name>
    <dbReference type="NCBI Taxonomy" id="2030880"/>
    <lineage>
        <taxon>Bacteria</taxon>
        <taxon>Pseudomonadati</taxon>
        <taxon>Pseudomonadota</taxon>
        <taxon>Gammaproteobacteria</taxon>
        <taxon>SAR86 cluster</taxon>
    </lineage>
</organism>
<keyword evidence="2" id="KW-0472">Membrane</keyword>
<evidence type="ECO:0000313" key="5">
    <source>
        <dbReference type="EMBL" id="MBL6811364.1"/>
    </source>
</evidence>
<dbReference type="InterPro" id="IPR007450">
    <property type="entry name" value="BamE_dom"/>
</dbReference>
<evidence type="ECO:0000256" key="2">
    <source>
        <dbReference type="ARBA" id="ARBA00023136"/>
    </source>
</evidence>
<feature type="domain" description="Outer membrane protein assembly factor BamE" evidence="4">
    <location>
        <begin position="1"/>
        <end position="63"/>
    </location>
</feature>
<sequence length="88" mass="10181">MLSKLEKGLTKAQVQYIMGTPSVKDPFNSSKWDYIGYEIIGNELLREVHYSLHFEDEKLSKWIQKLNSDSNEDVIGITEKLSTEKSEK</sequence>
<keyword evidence="1" id="KW-0732">Signal</keyword>
<name>A0A937HZ43_9GAMM</name>
<dbReference type="Proteomes" id="UP000744438">
    <property type="component" value="Unassembled WGS sequence"/>
</dbReference>
<reference evidence="5" key="1">
    <citation type="submission" date="2020-10" db="EMBL/GenBank/DDBJ databases">
        <title>Microbiome of the Black Sea water column analyzed by genome centric metagenomics.</title>
        <authorList>
            <person name="Cabello-Yeves P.J."/>
            <person name="Callieri C."/>
            <person name="Picazo A."/>
            <person name="Mehrshad M."/>
            <person name="Haro-Moreno J.M."/>
            <person name="Roda-Garcia J."/>
            <person name="Dzembekova N."/>
            <person name="Slabakova V."/>
            <person name="Slabakova N."/>
            <person name="Moncheva S."/>
            <person name="Rodriguez-Valera F."/>
        </authorList>
    </citation>
    <scope>NUCLEOTIDE SEQUENCE</scope>
    <source>
        <strain evidence="5">BS307-5m-G49</strain>
    </source>
</reference>
<dbReference type="PANTHER" id="PTHR37482">
    <property type="entry name" value="OUTER MEMBRANE PROTEIN ASSEMBLY FACTOR BAME"/>
    <property type="match status" value="1"/>
</dbReference>
<dbReference type="Gene3D" id="3.30.1450.10">
    <property type="match status" value="1"/>
</dbReference>
<dbReference type="InterPro" id="IPR026592">
    <property type="entry name" value="BamE"/>
</dbReference>
<dbReference type="EMBL" id="JADHQC010000001">
    <property type="protein sequence ID" value="MBL6811364.1"/>
    <property type="molecule type" value="Genomic_DNA"/>
</dbReference>
<dbReference type="AlphaFoldDB" id="A0A937HZ43"/>
<protein>
    <submittedName>
        <fullName evidence="5">Outer membrane protein assembly factor BamE</fullName>
    </submittedName>
</protein>
<dbReference type="PANTHER" id="PTHR37482:SF1">
    <property type="entry name" value="OUTER MEMBRANE PROTEIN ASSEMBLY FACTOR BAME"/>
    <property type="match status" value="1"/>
</dbReference>
<keyword evidence="3" id="KW-0998">Cell outer membrane</keyword>
<dbReference type="GO" id="GO:1990063">
    <property type="term" value="C:Bam protein complex"/>
    <property type="evidence" value="ECO:0007669"/>
    <property type="project" value="TreeGrafter"/>
</dbReference>
<dbReference type="InterPro" id="IPR037873">
    <property type="entry name" value="BamE-like"/>
</dbReference>
<gene>
    <name evidence="5" type="ORF">ISQ63_00605</name>
</gene>
<dbReference type="GO" id="GO:0051205">
    <property type="term" value="P:protein insertion into membrane"/>
    <property type="evidence" value="ECO:0007669"/>
    <property type="project" value="TreeGrafter"/>
</dbReference>
<comment type="caution">
    <text evidence="5">The sequence shown here is derived from an EMBL/GenBank/DDBJ whole genome shotgun (WGS) entry which is preliminary data.</text>
</comment>
<evidence type="ECO:0000256" key="1">
    <source>
        <dbReference type="ARBA" id="ARBA00022729"/>
    </source>
</evidence>
<evidence type="ECO:0000256" key="3">
    <source>
        <dbReference type="ARBA" id="ARBA00023237"/>
    </source>
</evidence>
<evidence type="ECO:0000313" key="6">
    <source>
        <dbReference type="Proteomes" id="UP000744438"/>
    </source>
</evidence>
<proteinExistence type="predicted"/>
<accession>A0A937HZ43</accession>
<dbReference type="GO" id="GO:0030674">
    <property type="term" value="F:protein-macromolecule adaptor activity"/>
    <property type="evidence" value="ECO:0007669"/>
    <property type="project" value="TreeGrafter"/>
</dbReference>
<dbReference type="GO" id="GO:0043165">
    <property type="term" value="P:Gram-negative-bacterium-type cell outer membrane assembly"/>
    <property type="evidence" value="ECO:0007669"/>
    <property type="project" value="TreeGrafter"/>
</dbReference>